<keyword evidence="6" id="KW-1185">Reference proteome</keyword>
<dbReference type="CDD" id="cd12148">
    <property type="entry name" value="fungal_TF_MHR"/>
    <property type="match status" value="1"/>
</dbReference>
<dbReference type="InterPro" id="IPR001138">
    <property type="entry name" value="Zn2Cys6_DnaBD"/>
</dbReference>
<dbReference type="CDD" id="cd00067">
    <property type="entry name" value="GAL4"/>
    <property type="match status" value="1"/>
</dbReference>
<comment type="caution">
    <text evidence="5">The sequence shown here is derived from an EMBL/GenBank/DDBJ whole genome shotgun (WGS) entry which is preliminary data.</text>
</comment>
<evidence type="ECO:0000313" key="5">
    <source>
        <dbReference type="EMBL" id="KAF7297268.1"/>
    </source>
</evidence>
<feature type="compositionally biased region" description="Basic and acidic residues" evidence="3">
    <location>
        <begin position="10"/>
        <end position="26"/>
    </location>
</feature>
<keyword evidence="2" id="KW-0539">Nucleus</keyword>
<dbReference type="PROSITE" id="PS00463">
    <property type="entry name" value="ZN2_CY6_FUNGAL_1"/>
    <property type="match status" value="1"/>
</dbReference>
<evidence type="ECO:0000313" key="6">
    <source>
        <dbReference type="Proteomes" id="UP000636479"/>
    </source>
</evidence>
<reference evidence="5" key="1">
    <citation type="submission" date="2020-05" db="EMBL/GenBank/DDBJ databases">
        <title>Mycena genomes resolve the evolution of fungal bioluminescence.</title>
        <authorList>
            <person name="Tsai I.J."/>
        </authorList>
    </citation>
    <scope>NUCLEOTIDE SEQUENCE</scope>
    <source>
        <strain evidence="5">171206Taipei</strain>
    </source>
</reference>
<feature type="domain" description="Zn(2)-C6 fungal-type" evidence="4">
    <location>
        <begin position="22"/>
        <end position="51"/>
    </location>
</feature>
<dbReference type="Proteomes" id="UP000636479">
    <property type="component" value="Unassembled WGS sequence"/>
</dbReference>
<feature type="compositionally biased region" description="Low complexity" evidence="3">
    <location>
        <begin position="74"/>
        <end position="93"/>
    </location>
</feature>
<dbReference type="GeneID" id="59348731"/>
<feature type="region of interest" description="Disordered" evidence="3">
    <location>
        <begin position="61"/>
        <end position="103"/>
    </location>
</feature>
<proteinExistence type="predicted"/>
<dbReference type="Pfam" id="PF04082">
    <property type="entry name" value="Fungal_trans"/>
    <property type="match status" value="1"/>
</dbReference>
<dbReference type="EMBL" id="JACAZF010000008">
    <property type="protein sequence ID" value="KAF7297268.1"/>
    <property type="molecule type" value="Genomic_DNA"/>
</dbReference>
<accession>A0A8H6SD48</accession>
<dbReference type="PANTHER" id="PTHR31668:SF10">
    <property type="entry name" value="ZN(II)2CYS6 TRANSCRIPTION FACTOR (EUROFUNG)"/>
    <property type="match status" value="1"/>
</dbReference>
<dbReference type="SMART" id="SM00066">
    <property type="entry name" value="GAL4"/>
    <property type="match status" value="1"/>
</dbReference>
<dbReference type="SUPFAM" id="SSF57701">
    <property type="entry name" value="Zn2/Cys6 DNA-binding domain"/>
    <property type="match status" value="1"/>
</dbReference>
<dbReference type="GO" id="GO:0005634">
    <property type="term" value="C:nucleus"/>
    <property type="evidence" value="ECO:0007669"/>
    <property type="project" value="TreeGrafter"/>
</dbReference>
<feature type="region of interest" description="Disordered" evidence="3">
    <location>
        <begin position="1"/>
        <end position="29"/>
    </location>
</feature>
<evidence type="ECO:0000256" key="2">
    <source>
        <dbReference type="ARBA" id="ARBA00023242"/>
    </source>
</evidence>
<evidence type="ECO:0000259" key="4">
    <source>
        <dbReference type="PROSITE" id="PS00463"/>
    </source>
</evidence>
<dbReference type="AlphaFoldDB" id="A0A8H6SD48"/>
<evidence type="ECO:0000256" key="3">
    <source>
        <dbReference type="SAM" id="MobiDB-lite"/>
    </source>
</evidence>
<keyword evidence="1" id="KW-0479">Metal-binding</keyword>
<dbReference type="SMART" id="SM00906">
    <property type="entry name" value="Fungal_trans"/>
    <property type="match status" value="1"/>
</dbReference>
<dbReference type="GO" id="GO:0000981">
    <property type="term" value="F:DNA-binding transcription factor activity, RNA polymerase II-specific"/>
    <property type="evidence" value="ECO:0007669"/>
    <property type="project" value="InterPro"/>
</dbReference>
<gene>
    <name evidence="5" type="ORF">MIND_00960000</name>
</gene>
<dbReference type="GO" id="GO:0003677">
    <property type="term" value="F:DNA binding"/>
    <property type="evidence" value="ECO:0007669"/>
    <property type="project" value="InterPro"/>
</dbReference>
<sequence length="699" mass="78077">MAGPLPVELASERPYRSRRQRPCDRCRSRKQRCITKPSGTCLNCQISAVACTFVDSPAADLPRQRKAKPDAKSPKSPNGEAGSSRRSYGSSGYTSPTMSLASPTVKLERHNSLDVNSPLTSPRFELGSALSSIVFNWDPPSMRLVNEPIPSQGEEDFRALDSDADDDFEPHYVGETAERDGLVLSALASVHSSRSGGTPPHSTPFRVRQVSTNQTEPVFFLFERVRPYGEDSVGKYTSAELIGLLGPSNIHRLLQHYLRLDGLAVPIWRSSDFTDNPEQRLPAGLFCAYVSRGIIYDDQLRHFSADAWKVTTLTNRAQSRSARVSTIQANLLDLDGRPSLNPTGNSMLLGQTIAAGRLMGLHLDCSSWLIPKWEKQLRIKLWWAVLQQDKWSALCYGRSSYIHYTDWDVPLPPCEHPNDFSFVSLCELTVILDRILRELHVVRQTQRSTDIRETLRKISMFGVELDTWKHRLDAMDNSLNGYYPPGFRSLQLSHLAVALLLVRCVLDIDLPPAAAHSAYDSAIRVTEEVVVFTSSLTPEDLRGYFTTYSAFHFSTCLILLVRLVLQADVTDQSDGAPWQRILHQLRIFISALSNARKSVPSFELGDLALARARHLIPLLAKNFPELSIALEPFFPEENIPVEVPTTPSGYAAQTQHVWPDNNGAGLDAFFPEVTQPDWAAFRDYIQVPFSAVVPNSYGQ</sequence>
<dbReference type="InterPro" id="IPR036864">
    <property type="entry name" value="Zn2-C6_fun-type_DNA-bd_sf"/>
</dbReference>
<evidence type="ECO:0000256" key="1">
    <source>
        <dbReference type="ARBA" id="ARBA00022723"/>
    </source>
</evidence>
<dbReference type="GO" id="GO:0001080">
    <property type="term" value="P:nitrogen catabolite activation of transcription from RNA polymerase II promoter"/>
    <property type="evidence" value="ECO:0007669"/>
    <property type="project" value="TreeGrafter"/>
</dbReference>
<dbReference type="InterPro" id="IPR007219">
    <property type="entry name" value="XnlR_reg_dom"/>
</dbReference>
<organism evidence="5 6">
    <name type="scientific">Mycena indigotica</name>
    <dbReference type="NCBI Taxonomy" id="2126181"/>
    <lineage>
        <taxon>Eukaryota</taxon>
        <taxon>Fungi</taxon>
        <taxon>Dikarya</taxon>
        <taxon>Basidiomycota</taxon>
        <taxon>Agaricomycotina</taxon>
        <taxon>Agaricomycetes</taxon>
        <taxon>Agaricomycetidae</taxon>
        <taxon>Agaricales</taxon>
        <taxon>Marasmiineae</taxon>
        <taxon>Mycenaceae</taxon>
        <taxon>Mycena</taxon>
    </lineage>
</organism>
<protein>
    <recommendedName>
        <fullName evidence="4">Zn(2)-C6 fungal-type domain-containing protein</fullName>
    </recommendedName>
</protein>
<dbReference type="PANTHER" id="PTHR31668">
    <property type="entry name" value="GLUCOSE TRANSPORT TRANSCRIPTION REGULATOR RGT1-RELATED-RELATED"/>
    <property type="match status" value="1"/>
</dbReference>
<dbReference type="GO" id="GO:0008270">
    <property type="term" value="F:zinc ion binding"/>
    <property type="evidence" value="ECO:0007669"/>
    <property type="project" value="InterPro"/>
</dbReference>
<dbReference type="GO" id="GO:0006351">
    <property type="term" value="P:DNA-templated transcription"/>
    <property type="evidence" value="ECO:0007669"/>
    <property type="project" value="InterPro"/>
</dbReference>
<dbReference type="RefSeq" id="XP_037217627.1">
    <property type="nucleotide sequence ID" value="XM_037366215.1"/>
</dbReference>
<dbReference type="InterPro" id="IPR050797">
    <property type="entry name" value="Carb_Metab_Trans_Reg"/>
</dbReference>
<dbReference type="OrthoDB" id="2123952at2759"/>
<name>A0A8H6SD48_9AGAR</name>